<sequence length="180" mass="18878">MAYDLKDVFYLDGSLQMAQSDGTVPLAGEAGSQQIDVSAYVDPIARGKAAGVGLAIYKIHWGIASTSDGSGILDPDETSVFKAGMVAGAGTGNTAAAALTITTTNSPTVQNALTIGCFDFYGPKATGSGEVPSYPVLTQLMEPDTEVPYIVVRDNICLVYKYKEAAANVAYITFRMECAR</sequence>
<gene>
    <name evidence="1" type="ORF">S01H4_53589</name>
</gene>
<dbReference type="AlphaFoldDB" id="X1EMU9"/>
<comment type="caution">
    <text evidence="1">The sequence shown here is derived from an EMBL/GenBank/DDBJ whole genome shotgun (WGS) entry which is preliminary data.</text>
</comment>
<dbReference type="EMBL" id="BART01030756">
    <property type="protein sequence ID" value="GAH18439.1"/>
    <property type="molecule type" value="Genomic_DNA"/>
</dbReference>
<feature type="non-terminal residue" evidence="1">
    <location>
        <position position="180"/>
    </location>
</feature>
<name>X1EMU9_9ZZZZ</name>
<reference evidence="1" key="1">
    <citation type="journal article" date="2014" name="Front. Microbiol.">
        <title>High frequency of phylogenetically diverse reductive dehalogenase-homologous genes in deep subseafloor sedimentary metagenomes.</title>
        <authorList>
            <person name="Kawai M."/>
            <person name="Futagami T."/>
            <person name="Toyoda A."/>
            <person name="Takaki Y."/>
            <person name="Nishi S."/>
            <person name="Hori S."/>
            <person name="Arai W."/>
            <person name="Tsubouchi T."/>
            <person name="Morono Y."/>
            <person name="Uchiyama I."/>
            <person name="Ito T."/>
            <person name="Fujiyama A."/>
            <person name="Inagaki F."/>
            <person name="Takami H."/>
        </authorList>
    </citation>
    <scope>NUCLEOTIDE SEQUENCE</scope>
    <source>
        <strain evidence="1">Expedition CK06-06</strain>
    </source>
</reference>
<protein>
    <submittedName>
        <fullName evidence="1">Uncharacterized protein</fullName>
    </submittedName>
</protein>
<proteinExistence type="predicted"/>
<organism evidence="1">
    <name type="scientific">marine sediment metagenome</name>
    <dbReference type="NCBI Taxonomy" id="412755"/>
    <lineage>
        <taxon>unclassified sequences</taxon>
        <taxon>metagenomes</taxon>
        <taxon>ecological metagenomes</taxon>
    </lineage>
</organism>
<evidence type="ECO:0000313" key="1">
    <source>
        <dbReference type="EMBL" id="GAH18439.1"/>
    </source>
</evidence>
<accession>X1EMU9</accession>